<evidence type="ECO:0000313" key="2">
    <source>
        <dbReference type="EMBL" id="KAF1796352.1"/>
    </source>
</evidence>
<gene>
    <name evidence="2" type="ORF">FB192DRAFT_1043481</name>
</gene>
<keyword evidence="1" id="KW-0472">Membrane</keyword>
<accession>A0A8H4EW24</accession>
<proteinExistence type="predicted"/>
<dbReference type="EMBL" id="JAAECE010000013">
    <property type="protein sequence ID" value="KAF1796352.1"/>
    <property type="molecule type" value="Genomic_DNA"/>
</dbReference>
<sequence length="72" mass="7815">MFISLCRYPLFIQIVSAAAALVVVVVVVVVGVGVRVRGYQGSGKGSIILAFEIVVSGFGFIDCLYQYVWRSQ</sequence>
<keyword evidence="1" id="KW-0812">Transmembrane</keyword>
<organism evidence="2 3">
    <name type="scientific">Mucor circinelloides f. lusitanicus</name>
    <name type="common">Mucor racemosus var. lusitanicus</name>
    <dbReference type="NCBI Taxonomy" id="29924"/>
    <lineage>
        <taxon>Eukaryota</taxon>
        <taxon>Fungi</taxon>
        <taxon>Fungi incertae sedis</taxon>
        <taxon>Mucoromycota</taxon>
        <taxon>Mucoromycotina</taxon>
        <taxon>Mucoromycetes</taxon>
        <taxon>Mucorales</taxon>
        <taxon>Mucorineae</taxon>
        <taxon>Mucoraceae</taxon>
        <taxon>Mucor</taxon>
    </lineage>
</organism>
<feature type="transmembrane region" description="Helical" evidence="1">
    <location>
        <begin position="46"/>
        <end position="68"/>
    </location>
</feature>
<feature type="transmembrane region" description="Helical" evidence="1">
    <location>
        <begin position="12"/>
        <end position="34"/>
    </location>
</feature>
<comment type="caution">
    <text evidence="2">The sequence shown here is derived from an EMBL/GenBank/DDBJ whole genome shotgun (WGS) entry which is preliminary data.</text>
</comment>
<protein>
    <submittedName>
        <fullName evidence="2">Uncharacterized protein</fullName>
    </submittedName>
</protein>
<evidence type="ECO:0000313" key="3">
    <source>
        <dbReference type="Proteomes" id="UP000469890"/>
    </source>
</evidence>
<dbReference type="Proteomes" id="UP000469890">
    <property type="component" value="Unassembled WGS sequence"/>
</dbReference>
<evidence type="ECO:0000256" key="1">
    <source>
        <dbReference type="SAM" id="Phobius"/>
    </source>
</evidence>
<keyword evidence="1" id="KW-1133">Transmembrane helix</keyword>
<name>A0A8H4EW24_MUCCL</name>
<reference evidence="2 3" key="1">
    <citation type="submission" date="2019-09" db="EMBL/GenBank/DDBJ databases">
        <authorList>
            <consortium name="DOE Joint Genome Institute"/>
            <person name="Mondo S.J."/>
            <person name="Navarro-Mendoza M.I."/>
            <person name="Perez-Arques C."/>
            <person name="Panchal S."/>
            <person name="Nicolas F.E."/>
            <person name="Ganguly P."/>
            <person name="Pangilinan J."/>
            <person name="Grigoriev I."/>
            <person name="Heitman J."/>
            <person name="Sanya K."/>
            <person name="Garre V."/>
        </authorList>
    </citation>
    <scope>NUCLEOTIDE SEQUENCE [LARGE SCALE GENOMIC DNA]</scope>
    <source>
        <strain evidence="2 3">MU402</strain>
    </source>
</reference>
<dbReference type="AlphaFoldDB" id="A0A8H4EW24"/>